<dbReference type="SMART" id="SM00827">
    <property type="entry name" value="PKS_AT"/>
    <property type="match status" value="1"/>
</dbReference>
<dbReference type="Gene3D" id="3.30.70.250">
    <property type="entry name" value="Malonyl-CoA ACP transacylase, ACP-binding"/>
    <property type="match status" value="1"/>
</dbReference>
<comment type="catalytic activity">
    <reaction evidence="5">
        <text>holo-[ACP] + malonyl-CoA = malonyl-[ACP] + CoA</text>
        <dbReference type="Rhea" id="RHEA:41792"/>
        <dbReference type="Rhea" id="RHEA-COMP:9623"/>
        <dbReference type="Rhea" id="RHEA-COMP:9685"/>
        <dbReference type="ChEBI" id="CHEBI:57287"/>
        <dbReference type="ChEBI" id="CHEBI:57384"/>
        <dbReference type="ChEBI" id="CHEBI:64479"/>
        <dbReference type="ChEBI" id="CHEBI:78449"/>
        <dbReference type="EC" id="2.3.1.39"/>
    </reaction>
</comment>
<name>A0A381Q8X9_9ZZZZ</name>
<dbReference type="FunFam" id="3.30.70.250:FF:000001">
    <property type="entry name" value="Malonyl CoA-acyl carrier protein transacylase"/>
    <property type="match status" value="1"/>
</dbReference>
<dbReference type="InterPro" id="IPR014043">
    <property type="entry name" value="Acyl_transferase_dom"/>
</dbReference>
<evidence type="ECO:0000256" key="1">
    <source>
        <dbReference type="ARBA" id="ARBA00008217"/>
    </source>
</evidence>
<dbReference type="InterPro" id="IPR016035">
    <property type="entry name" value="Acyl_Trfase/lysoPLipase"/>
</dbReference>
<evidence type="ECO:0000259" key="6">
    <source>
        <dbReference type="SMART" id="SM00827"/>
    </source>
</evidence>
<dbReference type="SUPFAM" id="SSF55048">
    <property type="entry name" value="Probable ACP-binding domain of malonyl-CoA ACP transacylase"/>
    <property type="match status" value="1"/>
</dbReference>
<dbReference type="InterPro" id="IPR024925">
    <property type="entry name" value="Malonyl_CoA-ACP_transAc"/>
</dbReference>
<dbReference type="InterPro" id="IPR016036">
    <property type="entry name" value="Malonyl_transacylase_ACP-bd"/>
</dbReference>
<dbReference type="PANTHER" id="PTHR42681:SF1">
    <property type="entry name" value="MALONYL-COA-ACYL CARRIER PROTEIN TRANSACYLASE, MITOCHONDRIAL"/>
    <property type="match status" value="1"/>
</dbReference>
<dbReference type="Gene3D" id="3.40.366.10">
    <property type="entry name" value="Malonyl-Coenzyme A Acyl Carrier Protein, domain 2"/>
    <property type="match status" value="1"/>
</dbReference>
<dbReference type="AlphaFoldDB" id="A0A381Q8X9"/>
<sequence length="311" mass="34089">MRAIVFPGQGSQFVGMGKDLANSFVKAKRVFEEVNDALNQDLYKIMTEGPEEELILTENAQPAIMAVGIAMIRVLKEEGYNINQFSNITSGHSLGEYTSLTAAESITLCDSSKLLKIRGQAMQNAVPKNKGIMAAVLGLNIDEVENALEFDYGGVCEVANDNAKEQIVISGQVEAVTNAIEGLLNIGAKKVIKLPVSAPFHCSLMMPAKEKMVEELKKINLTSPLIPVISNFTAEPTRDTKLLKENLINQVDGMVRWREIMQKIVKLGFKEIVEFGSGSVLINLAKRNSPSLNRLSICDSNSLQEFIKKLS</sequence>
<dbReference type="InterPro" id="IPR050858">
    <property type="entry name" value="Mal-CoA-ACP_Trans/PKS_FabD"/>
</dbReference>
<dbReference type="InterPro" id="IPR004410">
    <property type="entry name" value="Malonyl_CoA-ACP_transAc_FabD"/>
</dbReference>
<reference evidence="7" key="1">
    <citation type="submission" date="2018-05" db="EMBL/GenBank/DDBJ databases">
        <authorList>
            <person name="Lanie J.A."/>
            <person name="Ng W.-L."/>
            <person name="Kazmierczak K.M."/>
            <person name="Andrzejewski T.M."/>
            <person name="Davidsen T.M."/>
            <person name="Wayne K.J."/>
            <person name="Tettelin H."/>
            <person name="Glass J.I."/>
            <person name="Rusch D."/>
            <person name="Podicherti R."/>
            <person name="Tsui H.-C.T."/>
            <person name="Winkler M.E."/>
        </authorList>
    </citation>
    <scope>NUCLEOTIDE SEQUENCE</scope>
</reference>
<dbReference type="SUPFAM" id="SSF52151">
    <property type="entry name" value="FabD/lysophospholipase-like"/>
    <property type="match status" value="1"/>
</dbReference>
<dbReference type="GO" id="GO:0005829">
    <property type="term" value="C:cytosol"/>
    <property type="evidence" value="ECO:0007669"/>
    <property type="project" value="TreeGrafter"/>
</dbReference>
<dbReference type="EC" id="2.3.1.39" evidence="2"/>
<dbReference type="PANTHER" id="PTHR42681">
    <property type="entry name" value="MALONYL-COA-ACYL CARRIER PROTEIN TRANSACYLASE, MITOCHONDRIAL"/>
    <property type="match status" value="1"/>
</dbReference>
<dbReference type="EMBL" id="UINC01001247">
    <property type="protein sequence ID" value="SUZ75490.1"/>
    <property type="molecule type" value="Genomic_DNA"/>
</dbReference>
<dbReference type="NCBIfam" id="TIGR00128">
    <property type="entry name" value="fabD"/>
    <property type="match status" value="1"/>
</dbReference>
<evidence type="ECO:0000256" key="2">
    <source>
        <dbReference type="ARBA" id="ARBA00013258"/>
    </source>
</evidence>
<evidence type="ECO:0000256" key="5">
    <source>
        <dbReference type="ARBA" id="ARBA00048462"/>
    </source>
</evidence>
<evidence type="ECO:0000313" key="7">
    <source>
        <dbReference type="EMBL" id="SUZ75490.1"/>
    </source>
</evidence>
<proteinExistence type="inferred from homology"/>
<evidence type="ECO:0000256" key="4">
    <source>
        <dbReference type="ARBA" id="ARBA00023315"/>
    </source>
</evidence>
<evidence type="ECO:0000256" key="3">
    <source>
        <dbReference type="ARBA" id="ARBA00022679"/>
    </source>
</evidence>
<accession>A0A381Q8X9</accession>
<keyword evidence="4" id="KW-0012">Acyltransferase</keyword>
<comment type="similarity">
    <text evidence="1">Belongs to the FabD family.</text>
</comment>
<keyword evidence="3" id="KW-0808">Transferase</keyword>
<dbReference type="PIRSF" id="PIRSF000446">
    <property type="entry name" value="Mct"/>
    <property type="match status" value="1"/>
</dbReference>
<organism evidence="7">
    <name type="scientific">marine metagenome</name>
    <dbReference type="NCBI Taxonomy" id="408172"/>
    <lineage>
        <taxon>unclassified sequences</taxon>
        <taxon>metagenomes</taxon>
        <taxon>ecological metagenomes</taxon>
    </lineage>
</organism>
<dbReference type="InterPro" id="IPR001227">
    <property type="entry name" value="Ac_transferase_dom_sf"/>
</dbReference>
<dbReference type="GO" id="GO:0004314">
    <property type="term" value="F:[acyl-carrier-protein] S-malonyltransferase activity"/>
    <property type="evidence" value="ECO:0007669"/>
    <property type="project" value="UniProtKB-EC"/>
</dbReference>
<gene>
    <name evidence="7" type="ORF">METZ01_LOCUS28344</name>
</gene>
<feature type="domain" description="Malonyl-CoA:ACP transacylase (MAT)" evidence="6">
    <location>
        <begin position="5"/>
        <end position="295"/>
    </location>
</feature>
<dbReference type="Pfam" id="PF00698">
    <property type="entry name" value="Acyl_transf_1"/>
    <property type="match status" value="1"/>
</dbReference>
<protein>
    <recommendedName>
        <fullName evidence="2">[acyl-carrier-protein] S-malonyltransferase</fullName>
        <ecNumber evidence="2">2.3.1.39</ecNumber>
    </recommendedName>
</protein>
<dbReference type="GO" id="GO:0006633">
    <property type="term" value="P:fatty acid biosynthetic process"/>
    <property type="evidence" value="ECO:0007669"/>
    <property type="project" value="TreeGrafter"/>
</dbReference>